<keyword evidence="7" id="KW-1185">Reference proteome</keyword>
<evidence type="ECO:0000256" key="1">
    <source>
        <dbReference type="ARBA" id="ARBA00022448"/>
    </source>
</evidence>
<dbReference type="RefSeq" id="WP_183594217.1">
    <property type="nucleotide sequence ID" value="NZ_JACHWR010000003.1"/>
</dbReference>
<evidence type="ECO:0000313" key="6">
    <source>
        <dbReference type="EMBL" id="MBB3044335.1"/>
    </source>
</evidence>
<dbReference type="SUPFAM" id="SSF52540">
    <property type="entry name" value="P-loop containing nucleoside triphosphate hydrolases"/>
    <property type="match status" value="2"/>
</dbReference>
<feature type="domain" description="ABC transporter" evidence="5">
    <location>
        <begin position="11"/>
        <end position="248"/>
    </location>
</feature>
<dbReference type="Pfam" id="PF00005">
    <property type="entry name" value="ABC_tran"/>
    <property type="match status" value="2"/>
</dbReference>
<dbReference type="InterPro" id="IPR027417">
    <property type="entry name" value="P-loop_NTPase"/>
</dbReference>
<dbReference type="InterPro" id="IPR003593">
    <property type="entry name" value="AAA+_ATPase"/>
</dbReference>
<gene>
    <name evidence="6" type="ORF">FHU40_004172</name>
</gene>
<dbReference type="InterPro" id="IPR003439">
    <property type="entry name" value="ABC_transporter-like_ATP-bd"/>
</dbReference>
<dbReference type="Proteomes" id="UP000589626">
    <property type="component" value="Unassembled WGS sequence"/>
</dbReference>
<dbReference type="EMBL" id="JACHWR010000003">
    <property type="protein sequence ID" value="MBB3044335.1"/>
    <property type="molecule type" value="Genomic_DNA"/>
</dbReference>
<accession>A0A7W4VZ23</accession>
<evidence type="ECO:0000256" key="3">
    <source>
        <dbReference type="ARBA" id="ARBA00022741"/>
    </source>
</evidence>
<dbReference type="CDD" id="cd03216">
    <property type="entry name" value="ABC_Carb_Monos_I"/>
    <property type="match status" value="1"/>
</dbReference>
<dbReference type="PROSITE" id="PS50893">
    <property type="entry name" value="ABC_TRANSPORTER_2"/>
    <property type="match status" value="2"/>
</dbReference>
<protein>
    <submittedName>
        <fullName evidence="6">ABC-type sugar transport system ATPase subunit</fullName>
    </submittedName>
</protein>
<dbReference type="PANTHER" id="PTHR43790:SF9">
    <property type="entry name" value="GALACTOFURANOSE TRANSPORTER ATP-BINDING PROTEIN YTFR"/>
    <property type="match status" value="1"/>
</dbReference>
<evidence type="ECO:0000256" key="2">
    <source>
        <dbReference type="ARBA" id="ARBA00022737"/>
    </source>
</evidence>
<proteinExistence type="predicted"/>
<sequence>MSAERRGEPEVRLSSILKTYPGVQALRGVDLDLYPGEVHAIVGENGAGKSTLVKILAGMETPTDGEIVVDGRPVHLRSPRAALAAGIRMVPQDTQGVPLLSVGRNILLGHGPAVVRNSRLSASERREVTEAMTAVGLRHVHPATPYGALSVAQARLAQIAGALARPARVVILDEPTAVLSDEDSQHLLEVLDELRRAGRSVVYISHHLHEVVRIADVITVLRDGEVVARHRRGEVDRETLLAEMARVGGSAQPAEPVRHDDVVDDGAITLSVSDLSGDDFAGVCFEVRAGSVVGLAGVQGSGHGSVLRAMAGLTPVDAGQVSVAGATVATGSPRRSYVAGLRLVPEDRRGEGVVGGRTIVENVVLADGVRTGRGFLRAPAAERAIAQEVIDVFGVHPRRMMARVGNLSGGNQQKVVLGRVVASNPRVLMLAEPTQGIDVRAKTEILTLIRTMARERRLAVVIASSEFEELLEYCDEIHVLRLGRQSAHFRRGDATYHEVLEAATP</sequence>
<dbReference type="InterPro" id="IPR050107">
    <property type="entry name" value="ABC_carbohydrate_import_ATPase"/>
</dbReference>
<dbReference type="AlphaFoldDB" id="A0A7W4VZ23"/>
<dbReference type="SMART" id="SM00382">
    <property type="entry name" value="AAA"/>
    <property type="match status" value="2"/>
</dbReference>
<dbReference type="PROSITE" id="PS00211">
    <property type="entry name" value="ABC_TRANSPORTER_1"/>
    <property type="match status" value="1"/>
</dbReference>
<evidence type="ECO:0000313" key="7">
    <source>
        <dbReference type="Proteomes" id="UP000589626"/>
    </source>
</evidence>
<keyword evidence="3" id="KW-0547">Nucleotide-binding</keyword>
<organism evidence="6 7">
    <name type="scientific">Nocardioides soli</name>
    <dbReference type="NCBI Taxonomy" id="1036020"/>
    <lineage>
        <taxon>Bacteria</taxon>
        <taxon>Bacillati</taxon>
        <taxon>Actinomycetota</taxon>
        <taxon>Actinomycetes</taxon>
        <taxon>Propionibacteriales</taxon>
        <taxon>Nocardioidaceae</taxon>
        <taxon>Nocardioides</taxon>
    </lineage>
</organism>
<reference evidence="6 7" key="1">
    <citation type="submission" date="2020-08" db="EMBL/GenBank/DDBJ databases">
        <title>Sequencing the genomes of 1000 actinobacteria strains.</title>
        <authorList>
            <person name="Klenk H.-P."/>
        </authorList>
    </citation>
    <scope>NUCLEOTIDE SEQUENCE [LARGE SCALE GENOMIC DNA]</scope>
    <source>
        <strain evidence="6 7">DSM 105498</strain>
    </source>
</reference>
<dbReference type="GO" id="GO:0016887">
    <property type="term" value="F:ATP hydrolysis activity"/>
    <property type="evidence" value="ECO:0007669"/>
    <property type="project" value="InterPro"/>
</dbReference>
<feature type="domain" description="ABC transporter" evidence="5">
    <location>
        <begin position="257"/>
        <end position="502"/>
    </location>
</feature>
<keyword evidence="2" id="KW-0677">Repeat</keyword>
<dbReference type="GO" id="GO:0005524">
    <property type="term" value="F:ATP binding"/>
    <property type="evidence" value="ECO:0007669"/>
    <property type="project" value="UniProtKB-KW"/>
</dbReference>
<keyword evidence="1" id="KW-0813">Transport</keyword>
<comment type="caution">
    <text evidence="6">The sequence shown here is derived from an EMBL/GenBank/DDBJ whole genome shotgun (WGS) entry which is preliminary data.</text>
</comment>
<name>A0A7W4VZ23_9ACTN</name>
<dbReference type="CDD" id="cd03215">
    <property type="entry name" value="ABC_Carb_Monos_II"/>
    <property type="match status" value="1"/>
</dbReference>
<keyword evidence="6" id="KW-0762">Sugar transport</keyword>
<dbReference type="InterPro" id="IPR017871">
    <property type="entry name" value="ABC_transporter-like_CS"/>
</dbReference>
<evidence type="ECO:0000256" key="4">
    <source>
        <dbReference type="ARBA" id="ARBA00022840"/>
    </source>
</evidence>
<evidence type="ECO:0000259" key="5">
    <source>
        <dbReference type="PROSITE" id="PS50893"/>
    </source>
</evidence>
<dbReference type="PANTHER" id="PTHR43790">
    <property type="entry name" value="CARBOHYDRATE TRANSPORT ATP-BINDING PROTEIN MG119-RELATED"/>
    <property type="match status" value="1"/>
</dbReference>
<dbReference type="Gene3D" id="3.40.50.300">
    <property type="entry name" value="P-loop containing nucleotide triphosphate hydrolases"/>
    <property type="match status" value="2"/>
</dbReference>
<keyword evidence="4" id="KW-0067">ATP-binding</keyword>